<organism evidence="1 2">
    <name type="scientific">Candidatus Wolfebacteria bacterium RIFOXYB1_FULL_54_12</name>
    <dbReference type="NCBI Taxonomy" id="1802559"/>
    <lineage>
        <taxon>Bacteria</taxon>
        <taxon>Candidatus Wolfeibacteriota</taxon>
    </lineage>
</organism>
<evidence type="ECO:0000313" key="1">
    <source>
        <dbReference type="EMBL" id="OGM92588.1"/>
    </source>
</evidence>
<sequence length="154" mass="17201">MAVKEDIFMKLLRCVGSIRVAPIEECLVGDEFVMGKNGIVYIDPSFRDITKNERVCAQSGTRLSRTVLRRAVPSRDIIAEIGCGEKAQTSYGDLLGALRSGKLSKQTRQVFFIAEYAIRVEWILNGWSIHAFSKDAPGEWSIGRQFIFRGPLCG</sequence>
<dbReference type="EMBL" id="MGIT01000004">
    <property type="protein sequence ID" value="OGM92588.1"/>
    <property type="molecule type" value="Genomic_DNA"/>
</dbReference>
<name>A0A1F8DX47_9BACT</name>
<proteinExistence type="predicted"/>
<evidence type="ECO:0000313" key="2">
    <source>
        <dbReference type="Proteomes" id="UP000176422"/>
    </source>
</evidence>
<protein>
    <submittedName>
        <fullName evidence="1">Uncharacterized protein</fullName>
    </submittedName>
</protein>
<reference evidence="1 2" key="1">
    <citation type="journal article" date="2016" name="Nat. Commun.">
        <title>Thousands of microbial genomes shed light on interconnected biogeochemical processes in an aquifer system.</title>
        <authorList>
            <person name="Anantharaman K."/>
            <person name="Brown C.T."/>
            <person name="Hug L.A."/>
            <person name="Sharon I."/>
            <person name="Castelle C.J."/>
            <person name="Probst A.J."/>
            <person name="Thomas B.C."/>
            <person name="Singh A."/>
            <person name="Wilkins M.J."/>
            <person name="Karaoz U."/>
            <person name="Brodie E.L."/>
            <person name="Williams K.H."/>
            <person name="Hubbard S.S."/>
            <person name="Banfield J.F."/>
        </authorList>
    </citation>
    <scope>NUCLEOTIDE SEQUENCE [LARGE SCALE GENOMIC DNA]</scope>
</reference>
<comment type="caution">
    <text evidence="1">The sequence shown here is derived from an EMBL/GenBank/DDBJ whole genome shotgun (WGS) entry which is preliminary data.</text>
</comment>
<dbReference type="STRING" id="1802559.A2372_04050"/>
<dbReference type="Proteomes" id="UP000176422">
    <property type="component" value="Unassembled WGS sequence"/>
</dbReference>
<dbReference type="AlphaFoldDB" id="A0A1F8DX47"/>
<accession>A0A1F8DX47</accession>
<gene>
    <name evidence="1" type="ORF">A2372_04050</name>
</gene>